<gene>
    <name evidence="2" type="ORF">GD597_14545</name>
</gene>
<comment type="caution">
    <text evidence="2">The sequence shown here is derived from an EMBL/GenBank/DDBJ whole genome shotgun (WGS) entry which is preliminary data.</text>
</comment>
<protein>
    <submittedName>
        <fullName evidence="2">DoxX family protein</fullName>
    </submittedName>
</protein>
<reference evidence="2" key="1">
    <citation type="submission" date="2019-10" db="EMBL/GenBank/DDBJ databases">
        <title>Draft genome sequence of Panacibacter sp. KCS-6.</title>
        <authorList>
            <person name="Yim K.J."/>
        </authorList>
    </citation>
    <scope>NUCLEOTIDE SEQUENCE</scope>
    <source>
        <strain evidence="2">KCS-6</strain>
    </source>
</reference>
<keyword evidence="1" id="KW-0812">Transmembrane</keyword>
<evidence type="ECO:0000256" key="1">
    <source>
        <dbReference type="SAM" id="Phobius"/>
    </source>
</evidence>
<evidence type="ECO:0000313" key="2">
    <source>
        <dbReference type="EMBL" id="NNV56687.1"/>
    </source>
</evidence>
<keyword evidence="1" id="KW-1133">Transmembrane helix</keyword>
<organism evidence="2 3">
    <name type="scientific">Limnovirga soli</name>
    <dbReference type="NCBI Taxonomy" id="2656915"/>
    <lineage>
        <taxon>Bacteria</taxon>
        <taxon>Pseudomonadati</taxon>
        <taxon>Bacteroidota</taxon>
        <taxon>Chitinophagia</taxon>
        <taxon>Chitinophagales</taxon>
        <taxon>Chitinophagaceae</taxon>
        <taxon>Limnovirga</taxon>
    </lineage>
</organism>
<accession>A0A8J8JS88</accession>
<dbReference type="EMBL" id="WHPF01000010">
    <property type="protein sequence ID" value="NNV56687.1"/>
    <property type="molecule type" value="Genomic_DNA"/>
</dbReference>
<keyword evidence="3" id="KW-1185">Reference proteome</keyword>
<feature type="transmembrane region" description="Helical" evidence="1">
    <location>
        <begin position="12"/>
        <end position="28"/>
    </location>
</feature>
<dbReference type="AlphaFoldDB" id="A0A8J8JS88"/>
<proteinExistence type="predicted"/>
<dbReference type="Proteomes" id="UP000598971">
    <property type="component" value="Unassembled WGS sequence"/>
</dbReference>
<keyword evidence="1" id="KW-0472">Membrane</keyword>
<sequence length="135" mass="15105">MKHYHIVSRIAIYMLAIVMIIFGVFYFLNPHDLLLFVPEFVPGGILWVYATGTAFILVGLAFIFNKMVKLAGYLLAGILLVFVLFIHLPNYLYAGDKELQLAALINMLKDTAIAGFALHLAAGAYHQHLHLENSD</sequence>
<feature type="transmembrane region" description="Helical" evidence="1">
    <location>
        <begin position="40"/>
        <end position="63"/>
    </location>
</feature>
<dbReference type="RefSeq" id="WP_171608631.1">
    <property type="nucleotide sequence ID" value="NZ_WHPF01000010.1"/>
</dbReference>
<evidence type="ECO:0000313" key="3">
    <source>
        <dbReference type="Proteomes" id="UP000598971"/>
    </source>
</evidence>
<feature type="transmembrane region" description="Helical" evidence="1">
    <location>
        <begin position="70"/>
        <end position="88"/>
    </location>
</feature>
<name>A0A8J8JS88_9BACT</name>